<comment type="caution">
    <text evidence="2">The sequence shown here is derived from an EMBL/GenBank/DDBJ whole genome shotgun (WGS) entry which is preliminary data.</text>
</comment>
<evidence type="ECO:0000313" key="3">
    <source>
        <dbReference type="Proteomes" id="UP000178385"/>
    </source>
</evidence>
<dbReference type="GO" id="GO:0016226">
    <property type="term" value="P:iron-sulfur cluster assembly"/>
    <property type="evidence" value="ECO:0007669"/>
    <property type="project" value="InterPro"/>
</dbReference>
<protein>
    <recommendedName>
        <fullName evidence="1">NIF system FeS cluster assembly NifU N-terminal domain-containing protein</fullName>
    </recommendedName>
</protein>
<name>A0A1G1Y330_9BACT</name>
<organism evidence="2 3">
    <name type="scientific">Candidatus Buchananbacteria bacterium RIFCSPHIGHO2_01_FULL_47_11b</name>
    <dbReference type="NCBI Taxonomy" id="1797537"/>
    <lineage>
        <taxon>Bacteria</taxon>
        <taxon>Candidatus Buchananiibacteriota</taxon>
    </lineage>
</organism>
<dbReference type="Pfam" id="PF01592">
    <property type="entry name" value="NifU_N"/>
    <property type="match status" value="1"/>
</dbReference>
<dbReference type="CDD" id="cd06664">
    <property type="entry name" value="IscU_like"/>
    <property type="match status" value="1"/>
</dbReference>
<dbReference type="AlphaFoldDB" id="A0A1G1Y330"/>
<dbReference type="SUPFAM" id="SSF82649">
    <property type="entry name" value="SufE/NifU"/>
    <property type="match status" value="1"/>
</dbReference>
<dbReference type="PANTHER" id="PTHR10093">
    <property type="entry name" value="IRON-SULFUR CLUSTER ASSEMBLY ENZYME NIFU HOMOLOG"/>
    <property type="match status" value="1"/>
</dbReference>
<feature type="domain" description="NIF system FeS cluster assembly NifU N-terminal" evidence="1">
    <location>
        <begin position="5"/>
        <end position="110"/>
    </location>
</feature>
<proteinExistence type="predicted"/>
<dbReference type="GO" id="GO:0051536">
    <property type="term" value="F:iron-sulfur cluster binding"/>
    <property type="evidence" value="ECO:0007669"/>
    <property type="project" value="InterPro"/>
</dbReference>
<evidence type="ECO:0000259" key="1">
    <source>
        <dbReference type="Pfam" id="PF01592"/>
    </source>
</evidence>
<gene>
    <name evidence="2" type="ORF">A2840_02810</name>
</gene>
<sequence>MATLYSQKIMRHYRQASNRGMVLKKARHFTGANPYCGDTITLQVRTSRVGKITQVHWQASGCVISQAAASVFSEMLIGKTINQAQKIKPALLLKKLDGALSPNRISCALLPLFTLRQDSNQ</sequence>
<evidence type="ECO:0000313" key="2">
    <source>
        <dbReference type="EMBL" id="OGY46594.1"/>
    </source>
</evidence>
<dbReference type="EMBL" id="MHIG01000031">
    <property type="protein sequence ID" value="OGY46594.1"/>
    <property type="molecule type" value="Genomic_DNA"/>
</dbReference>
<dbReference type="GO" id="GO:0005506">
    <property type="term" value="F:iron ion binding"/>
    <property type="evidence" value="ECO:0007669"/>
    <property type="project" value="InterPro"/>
</dbReference>
<dbReference type="Proteomes" id="UP000178385">
    <property type="component" value="Unassembled WGS sequence"/>
</dbReference>
<reference evidence="2 3" key="1">
    <citation type="journal article" date="2016" name="Nat. Commun.">
        <title>Thousands of microbial genomes shed light on interconnected biogeochemical processes in an aquifer system.</title>
        <authorList>
            <person name="Anantharaman K."/>
            <person name="Brown C.T."/>
            <person name="Hug L.A."/>
            <person name="Sharon I."/>
            <person name="Castelle C.J."/>
            <person name="Probst A.J."/>
            <person name="Thomas B.C."/>
            <person name="Singh A."/>
            <person name="Wilkins M.J."/>
            <person name="Karaoz U."/>
            <person name="Brodie E.L."/>
            <person name="Williams K.H."/>
            <person name="Hubbard S.S."/>
            <person name="Banfield J.F."/>
        </authorList>
    </citation>
    <scope>NUCLEOTIDE SEQUENCE [LARGE SCALE GENOMIC DNA]</scope>
</reference>
<accession>A0A1G1Y330</accession>
<dbReference type="Gene3D" id="3.90.1010.10">
    <property type="match status" value="1"/>
</dbReference>
<dbReference type="InterPro" id="IPR002871">
    <property type="entry name" value="NIF_FeS_clus_asmbl_NifU_N"/>
</dbReference>